<keyword evidence="11" id="KW-0472">Membrane</keyword>
<dbReference type="InterPro" id="IPR018247">
    <property type="entry name" value="EF_Hand_1_Ca_BS"/>
</dbReference>
<accession>A0A917N1V7</accession>
<feature type="domain" description="EF-hand" evidence="14">
    <location>
        <begin position="506"/>
        <end position="531"/>
    </location>
</feature>
<dbReference type="PANTHER" id="PTHR42878:SF7">
    <property type="entry name" value="SENSOR HISTIDINE KINASE GLRK"/>
    <property type="match status" value="1"/>
</dbReference>
<feature type="repeat" description="TPR" evidence="9">
    <location>
        <begin position="131"/>
        <end position="164"/>
    </location>
</feature>
<feature type="coiled-coil region" evidence="10">
    <location>
        <begin position="437"/>
        <end position="482"/>
    </location>
</feature>
<evidence type="ECO:0000256" key="3">
    <source>
        <dbReference type="ARBA" id="ARBA00022553"/>
    </source>
</evidence>
<dbReference type="Gene3D" id="1.10.287.130">
    <property type="match status" value="1"/>
</dbReference>
<evidence type="ECO:0000256" key="10">
    <source>
        <dbReference type="SAM" id="Coils"/>
    </source>
</evidence>
<evidence type="ECO:0000256" key="9">
    <source>
        <dbReference type="PROSITE-ProRule" id="PRU00339"/>
    </source>
</evidence>
<dbReference type="GO" id="GO:0005524">
    <property type="term" value="F:ATP binding"/>
    <property type="evidence" value="ECO:0007669"/>
    <property type="project" value="UniProtKB-KW"/>
</dbReference>
<organism evidence="15 16">
    <name type="scientific">Mucilaginibacter galii</name>
    <dbReference type="NCBI Taxonomy" id="2005073"/>
    <lineage>
        <taxon>Bacteria</taxon>
        <taxon>Pseudomonadati</taxon>
        <taxon>Bacteroidota</taxon>
        <taxon>Sphingobacteriia</taxon>
        <taxon>Sphingobacteriales</taxon>
        <taxon>Sphingobacteriaceae</taxon>
        <taxon>Mucilaginibacter</taxon>
    </lineage>
</organism>
<evidence type="ECO:0000256" key="2">
    <source>
        <dbReference type="ARBA" id="ARBA00012438"/>
    </source>
</evidence>
<dbReference type="PROSITE" id="PS00018">
    <property type="entry name" value="EF_HAND_1"/>
    <property type="match status" value="1"/>
</dbReference>
<dbReference type="GO" id="GO:0005509">
    <property type="term" value="F:calcium ion binding"/>
    <property type="evidence" value="ECO:0007669"/>
    <property type="project" value="InterPro"/>
</dbReference>
<evidence type="ECO:0000313" key="16">
    <source>
        <dbReference type="Proteomes" id="UP000662074"/>
    </source>
</evidence>
<dbReference type="GO" id="GO:0030295">
    <property type="term" value="F:protein kinase activator activity"/>
    <property type="evidence" value="ECO:0007669"/>
    <property type="project" value="TreeGrafter"/>
</dbReference>
<dbReference type="PRINTS" id="PR00344">
    <property type="entry name" value="BCTRLSENSOR"/>
</dbReference>
<dbReference type="AlphaFoldDB" id="A0A917N1V7"/>
<evidence type="ECO:0000256" key="7">
    <source>
        <dbReference type="ARBA" id="ARBA00022840"/>
    </source>
</evidence>
<evidence type="ECO:0000256" key="4">
    <source>
        <dbReference type="ARBA" id="ARBA00022679"/>
    </source>
</evidence>
<dbReference type="InterPro" id="IPR003594">
    <property type="entry name" value="HATPase_dom"/>
</dbReference>
<evidence type="ECO:0000256" key="5">
    <source>
        <dbReference type="ARBA" id="ARBA00022741"/>
    </source>
</evidence>
<keyword evidence="8" id="KW-0902">Two-component regulatory system</keyword>
<dbReference type="InterPro" id="IPR002048">
    <property type="entry name" value="EF_hand_dom"/>
</dbReference>
<reference evidence="15" key="1">
    <citation type="journal article" date="2014" name="Int. J. Syst. Evol. Microbiol.">
        <title>Complete genome sequence of Corynebacterium casei LMG S-19264T (=DSM 44701T), isolated from a smear-ripened cheese.</title>
        <authorList>
            <consortium name="US DOE Joint Genome Institute (JGI-PGF)"/>
            <person name="Walter F."/>
            <person name="Albersmeier A."/>
            <person name="Kalinowski J."/>
            <person name="Ruckert C."/>
        </authorList>
    </citation>
    <scope>NUCLEOTIDE SEQUENCE</scope>
    <source>
        <strain evidence="15">CCM 8711</strain>
    </source>
</reference>
<dbReference type="InterPro" id="IPR036890">
    <property type="entry name" value="HATPase_C_sf"/>
</dbReference>
<keyword evidence="7" id="KW-0067">ATP-binding</keyword>
<evidence type="ECO:0000259" key="13">
    <source>
        <dbReference type="PROSITE" id="PS50109"/>
    </source>
</evidence>
<dbReference type="EMBL" id="BMDO01000005">
    <property type="protein sequence ID" value="GGI50869.1"/>
    <property type="molecule type" value="Genomic_DNA"/>
</dbReference>
<keyword evidence="11" id="KW-1133">Transmembrane helix</keyword>
<evidence type="ECO:0000256" key="8">
    <source>
        <dbReference type="ARBA" id="ARBA00023012"/>
    </source>
</evidence>
<sequence>MMCANYKLKMFCFKSILTILICITSTTLFAQQKTIKELLADLKKSKPDTSQLSILSDLSSAYMSLDPKLTFKYANELKFKAAELQNFKKVADADILIGISWGIRSHYDSALHYFKISLKESADINYEIGIADAYINIGEVYRRLGDDVQAANYYLKALPLFEHNKYNHGINLCLNNLGEIYQTKKSYQLALNYFNTALKNYQQSNDISGQGFMLNSIGACYFKMGNYERSLPYLEHSLAIRKKLGEQTGIANLFADIAAIKTATKSYDQADKYLNQAFTLSKKIDDNEFLAQVYEQYADNYLQQNKLALAKIYSIKSMVIAREIKSQSKIADALKTLSTVYAAMGDSSKAYKYQTEFLSYRDSMYNEDKLKIIALSSLEKTQADNIILHKQNLLNTTQISKNKLKIKFYGIVFALSMVIILLTTRQIIVLRRSNSHKKLTNELLKKQKNEILEINSELHSLNEELTTQMEVISLQNEELEKLNAVKNKLYSVISHDFRSPLSTLKNLMDLNKSGYISADDLQQYFNDVSLTVDHTFIFLDNLLNWAKNQMDGLSIHPQAFNIETVIEENIALFNTQASLKNISIINKATCTVCAYADPDMIKLIVRNLLANAIKFSRDNDSVEISAETADKEITIAIKDTGIGMDQKDANQIFGSGHTTLGTANEKGTGLGLIMCHEFVTFNKGKIWVESKKNEGTTFYFTVPLANKIENVPSCN</sequence>
<feature type="chain" id="PRO_5037977009" description="histidine kinase" evidence="12">
    <location>
        <begin position="31"/>
        <end position="715"/>
    </location>
</feature>
<dbReference type="Gene3D" id="3.30.565.10">
    <property type="entry name" value="Histidine kinase-like ATPase, C-terminal domain"/>
    <property type="match status" value="1"/>
</dbReference>
<dbReference type="GO" id="GO:0007234">
    <property type="term" value="P:osmosensory signaling via phosphorelay pathway"/>
    <property type="evidence" value="ECO:0007669"/>
    <property type="project" value="TreeGrafter"/>
</dbReference>
<dbReference type="InterPro" id="IPR003661">
    <property type="entry name" value="HisK_dim/P_dom"/>
</dbReference>
<dbReference type="Gene3D" id="1.25.40.10">
    <property type="entry name" value="Tetratricopeptide repeat domain"/>
    <property type="match status" value="2"/>
</dbReference>
<dbReference type="PROSITE" id="PS50005">
    <property type="entry name" value="TPR"/>
    <property type="match status" value="1"/>
</dbReference>
<feature type="signal peptide" evidence="12">
    <location>
        <begin position="1"/>
        <end position="30"/>
    </location>
</feature>
<evidence type="ECO:0000256" key="1">
    <source>
        <dbReference type="ARBA" id="ARBA00000085"/>
    </source>
</evidence>
<keyword evidence="3" id="KW-0597">Phosphoprotein</keyword>
<keyword evidence="16" id="KW-1185">Reference proteome</keyword>
<comment type="catalytic activity">
    <reaction evidence="1">
        <text>ATP + protein L-histidine = ADP + protein N-phospho-L-histidine.</text>
        <dbReference type="EC" id="2.7.13.3"/>
    </reaction>
</comment>
<keyword evidence="9" id="KW-0802">TPR repeat</keyword>
<dbReference type="PROSITE" id="PS50109">
    <property type="entry name" value="HIS_KIN"/>
    <property type="match status" value="1"/>
</dbReference>
<dbReference type="FunFam" id="3.30.565.10:FF:000006">
    <property type="entry name" value="Sensor histidine kinase WalK"/>
    <property type="match status" value="1"/>
</dbReference>
<evidence type="ECO:0000313" key="15">
    <source>
        <dbReference type="EMBL" id="GGI50869.1"/>
    </source>
</evidence>
<dbReference type="Pfam" id="PF02518">
    <property type="entry name" value="HATPase_c"/>
    <property type="match status" value="1"/>
</dbReference>
<keyword evidence="12" id="KW-0732">Signal</keyword>
<feature type="domain" description="Histidine kinase" evidence="13">
    <location>
        <begin position="492"/>
        <end position="706"/>
    </location>
</feature>
<dbReference type="SUPFAM" id="SSF48452">
    <property type="entry name" value="TPR-like"/>
    <property type="match status" value="2"/>
</dbReference>
<dbReference type="InterPro" id="IPR011990">
    <property type="entry name" value="TPR-like_helical_dom_sf"/>
</dbReference>
<dbReference type="PANTHER" id="PTHR42878">
    <property type="entry name" value="TWO-COMPONENT HISTIDINE KINASE"/>
    <property type="match status" value="1"/>
</dbReference>
<dbReference type="EC" id="2.7.13.3" evidence="2"/>
<dbReference type="SUPFAM" id="SSF55874">
    <property type="entry name" value="ATPase domain of HSP90 chaperone/DNA topoisomerase II/histidine kinase"/>
    <property type="match status" value="1"/>
</dbReference>
<gene>
    <name evidence="15" type="ORF">GCM10011425_20810</name>
</gene>
<reference evidence="15" key="2">
    <citation type="submission" date="2020-09" db="EMBL/GenBank/DDBJ databases">
        <authorList>
            <person name="Sun Q."/>
            <person name="Sedlacek I."/>
        </authorList>
    </citation>
    <scope>NUCLEOTIDE SEQUENCE</scope>
    <source>
        <strain evidence="15">CCM 8711</strain>
    </source>
</reference>
<dbReference type="InterPro" id="IPR004358">
    <property type="entry name" value="Sig_transdc_His_kin-like_C"/>
</dbReference>
<dbReference type="Proteomes" id="UP000662074">
    <property type="component" value="Unassembled WGS sequence"/>
</dbReference>
<dbReference type="SUPFAM" id="SSF47384">
    <property type="entry name" value="Homodimeric domain of signal transducing histidine kinase"/>
    <property type="match status" value="1"/>
</dbReference>
<dbReference type="PROSITE" id="PS50222">
    <property type="entry name" value="EF_HAND_2"/>
    <property type="match status" value="1"/>
</dbReference>
<dbReference type="SMART" id="SM00028">
    <property type="entry name" value="TPR"/>
    <property type="match status" value="6"/>
</dbReference>
<proteinExistence type="predicted"/>
<protein>
    <recommendedName>
        <fullName evidence="2">histidine kinase</fullName>
        <ecNumber evidence="2">2.7.13.3</ecNumber>
    </recommendedName>
</protein>
<dbReference type="InterPro" id="IPR019734">
    <property type="entry name" value="TPR_rpt"/>
</dbReference>
<dbReference type="GO" id="GO:0000155">
    <property type="term" value="F:phosphorelay sensor kinase activity"/>
    <property type="evidence" value="ECO:0007669"/>
    <property type="project" value="InterPro"/>
</dbReference>
<dbReference type="InterPro" id="IPR050351">
    <property type="entry name" value="BphY/WalK/GraS-like"/>
</dbReference>
<evidence type="ECO:0000259" key="14">
    <source>
        <dbReference type="PROSITE" id="PS50222"/>
    </source>
</evidence>
<dbReference type="InterPro" id="IPR005467">
    <property type="entry name" value="His_kinase_dom"/>
</dbReference>
<comment type="caution">
    <text evidence="15">The sequence shown here is derived from an EMBL/GenBank/DDBJ whole genome shotgun (WGS) entry which is preliminary data.</text>
</comment>
<feature type="transmembrane region" description="Helical" evidence="11">
    <location>
        <begin position="408"/>
        <end position="428"/>
    </location>
</feature>
<keyword evidence="6" id="KW-0418">Kinase</keyword>
<name>A0A917N1V7_9SPHI</name>
<evidence type="ECO:0000256" key="12">
    <source>
        <dbReference type="SAM" id="SignalP"/>
    </source>
</evidence>
<dbReference type="GO" id="GO:0000156">
    <property type="term" value="F:phosphorelay response regulator activity"/>
    <property type="evidence" value="ECO:0007669"/>
    <property type="project" value="TreeGrafter"/>
</dbReference>
<dbReference type="Pfam" id="PF13424">
    <property type="entry name" value="TPR_12"/>
    <property type="match status" value="2"/>
</dbReference>
<keyword evidence="11" id="KW-0812">Transmembrane</keyword>
<evidence type="ECO:0000256" key="11">
    <source>
        <dbReference type="SAM" id="Phobius"/>
    </source>
</evidence>
<dbReference type="SMART" id="SM00387">
    <property type="entry name" value="HATPase_c"/>
    <property type="match status" value="1"/>
</dbReference>
<keyword evidence="5" id="KW-0547">Nucleotide-binding</keyword>
<dbReference type="CDD" id="cd00082">
    <property type="entry name" value="HisKA"/>
    <property type="match status" value="1"/>
</dbReference>
<keyword evidence="10" id="KW-0175">Coiled coil</keyword>
<dbReference type="InterPro" id="IPR036097">
    <property type="entry name" value="HisK_dim/P_sf"/>
</dbReference>
<keyword evidence="4" id="KW-0808">Transferase</keyword>
<evidence type="ECO:0000256" key="6">
    <source>
        <dbReference type="ARBA" id="ARBA00022777"/>
    </source>
</evidence>
<dbReference type="RefSeq" id="WP_188416417.1">
    <property type="nucleotide sequence ID" value="NZ_BMDO01000005.1"/>
</dbReference>